<feature type="region of interest" description="Disordered" evidence="5">
    <location>
        <begin position="13"/>
        <end position="32"/>
    </location>
</feature>
<feature type="transmembrane region" description="Helical" evidence="6">
    <location>
        <begin position="403"/>
        <end position="424"/>
    </location>
</feature>
<feature type="transmembrane region" description="Helical" evidence="6">
    <location>
        <begin position="158"/>
        <end position="178"/>
    </location>
</feature>
<feature type="transmembrane region" description="Helical" evidence="6">
    <location>
        <begin position="436"/>
        <end position="456"/>
    </location>
</feature>
<dbReference type="InterPro" id="IPR011701">
    <property type="entry name" value="MFS"/>
</dbReference>
<proteinExistence type="predicted"/>
<feature type="transmembrane region" description="Helical" evidence="6">
    <location>
        <begin position="292"/>
        <end position="312"/>
    </location>
</feature>
<comment type="subcellular location">
    <subcellularLocation>
        <location evidence="1">Membrane</location>
        <topology evidence="1">Multi-pass membrane protein</topology>
    </subcellularLocation>
</comment>
<feature type="transmembrane region" description="Helical" evidence="6">
    <location>
        <begin position="185"/>
        <end position="209"/>
    </location>
</feature>
<accession>A0A420HR64</accession>
<evidence type="ECO:0000256" key="1">
    <source>
        <dbReference type="ARBA" id="ARBA00004141"/>
    </source>
</evidence>
<keyword evidence="3 6" id="KW-1133">Transmembrane helix</keyword>
<feature type="transmembrane region" description="Helical" evidence="6">
    <location>
        <begin position="128"/>
        <end position="146"/>
    </location>
</feature>
<evidence type="ECO:0000256" key="3">
    <source>
        <dbReference type="ARBA" id="ARBA00022989"/>
    </source>
</evidence>
<feature type="transmembrane region" description="Helical" evidence="6">
    <location>
        <begin position="378"/>
        <end position="397"/>
    </location>
</feature>
<organism evidence="8 9">
    <name type="scientific">Erysiphe neolycopersici</name>
    <dbReference type="NCBI Taxonomy" id="212602"/>
    <lineage>
        <taxon>Eukaryota</taxon>
        <taxon>Fungi</taxon>
        <taxon>Dikarya</taxon>
        <taxon>Ascomycota</taxon>
        <taxon>Pezizomycotina</taxon>
        <taxon>Leotiomycetes</taxon>
        <taxon>Erysiphales</taxon>
        <taxon>Erysiphaceae</taxon>
        <taxon>Erysiphe</taxon>
    </lineage>
</organism>
<feature type="transmembrane region" description="Helical" evidence="6">
    <location>
        <begin position="468"/>
        <end position="493"/>
    </location>
</feature>
<dbReference type="OrthoDB" id="3936150at2759"/>
<dbReference type="InterPro" id="IPR036259">
    <property type="entry name" value="MFS_trans_sf"/>
</dbReference>
<dbReference type="Gene3D" id="1.20.1250.20">
    <property type="entry name" value="MFS general substrate transporter like domains"/>
    <property type="match status" value="1"/>
</dbReference>
<feature type="compositionally biased region" description="Polar residues" evidence="5">
    <location>
        <begin position="14"/>
        <end position="32"/>
    </location>
</feature>
<feature type="transmembrane region" description="Helical" evidence="6">
    <location>
        <begin position="99"/>
        <end position="116"/>
    </location>
</feature>
<gene>
    <name evidence="8" type="ORF">OnM2_056034</name>
</gene>
<evidence type="ECO:0000313" key="8">
    <source>
        <dbReference type="EMBL" id="RKF59879.1"/>
    </source>
</evidence>
<dbReference type="Pfam" id="PF07690">
    <property type="entry name" value="MFS_1"/>
    <property type="match status" value="1"/>
</dbReference>
<evidence type="ECO:0000256" key="6">
    <source>
        <dbReference type="SAM" id="Phobius"/>
    </source>
</evidence>
<dbReference type="SUPFAM" id="SSF103473">
    <property type="entry name" value="MFS general substrate transporter"/>
    <property type="match status" value="1"/>
</dbReference>
<evidence type="ECO:0000256" key="4">
    <source>
        <dbReference type="ARBA" id="ARBA00023136"/>
    </source>
</evidence>
<reference evidence="8 9" key="1">
    <citation type="journal article" date="2018" name="BMC Genomics">
        <title>Comparative genome analyses reveal sequence features reflecting distinct modes of host-adaptation between dicot and monocot powdery mildew.</title>
        <authorList>
            <person name="Wu Y."/>
            <person name="Ma X."/>
            <person name="Pan Z."/>
            <person name="Kale S.D."/>
            <person name="Song Y."/>
            <person name="King H."/>
            <person name="Zhang Q."/>
            <person name="Presley C."/>
            <person name="Deng X."/>
            <person name="Wei C.I."/>
            <person name="Xiao S."/>
        </authorList>
    </citation>
    <scope>NUCLEOTIDE SEQUENCE [LARGE SCALE GENOMIC DNA]</scope>
    <source>
        <strain evidence="8">UMSG2</strain>
    </source>
</reference>
<dbReference type="STRING" id="212602.A0A420HR64"/>
<evidence type="ECO:0000313" key="9">
    <source>
        <dbReference type="Proteomes" id="UP000286134"/>
    </source>
</evidence>
<keyword evidence="2 6" id="KW-0812">Transmembrane</keyword>
<evidence type="ECO:0000256" key="2">
    <source>
        <dbReference type="ARBA" id="ARBA00022692"/>
    </source>
</evidence>
<dbReference type="PANTHER" id="PTHR23502">
    <property type="entry name" value="MAJOR FACILITATOR SUPERFAMILY"/>
    <property type="match status" value="1"/>
</dbReference>
<protein>
    <submittedName>
        <fullName evidence="8">Putative efflux pump kojT</fullName>
    </submittedName>
</protein>
<keyword evidence="4 6" id="KW-0472">Membrane</keyword>
<dbReference type="GO" id="GO:0022857">
    <property type="term" value="F:transmembrane transporter activity"/>
    <property type="evidence" value="ECO:0007669"/>
    <property type="project" value="InterPro"/>
</dbReference>
<keyword evidence="9" id="KW-1185">Reference proteome</keyword>
<dbReference type="InterPro" id="IPR020846">
    <property type="entry name" value="MFS_dom"/>
</dbReference>
<feature type="transmembrane region" description="Helical" evidence="6">
    <location>
        <begin position="332"/>
        <end position="353"/>
    </location>
</feature>
<feature type="domain" description="Major facilitator superfamily (MFS) profile" evidence="7">
    <location>
        <begin position="60"/>
        <end position="497"/>
    </location>
</feature>
<dbReference type="GO" id="GO:0005886">
    <property type="term" value="C:plasma membrane"/>
    <property type="evidence" value="ECO:0007669"/>
    <property type="project" value="TreeGrafter"/>
</dbReference>
<evidence type="ECO:0000256" key="5">
    <source>
        <dbReference type="SAM" id="MobiDB-lite"/>
    </source>
</evidence>
<dbReference type="EMBL" id="MCFK01005635">
    <property type="protein sequence ID" value="RKF59879.1"/>
    <property type="molecule type" value="Genomic_DNA"/>
</dbReference>
<dbReference type="PANTHER" id="PTHR23502:SF188">
    <property type="entry name" value="MAJOR FACILITATOR SUPERFAMILY (MFS) PROFILE DOMAIN-CONTAINING PROTEIN"/>
    <property type="match status" value="1"/>
</dbReference>
<comment type="caution">
    <text evidence="8">The sequence shown here is derived from an EMBL/GenBank/DDBJ whole genome shotgun (WGS) entry which is preliminary data.</text>
</comment>
<evidence type="ECO:0000259" key="7">
    <source>
        <dbReference type="PROSITE" id="PS50850"/>
    </source>
</evidence>
<sequence>MQSILQYRKLRSDLPSTPLSSDRQDNQLSNPSQNEQQIFVEWDSSLDSSHPRSWSLAYKIWVCALVSMNVFALDWCSAADSQASTKIASEFGVSHRTESIGSALFVVGIASGALFAGPITETVGRNPVYIGGRIVHLVFVLGTALAQNITTQLFCRFFAGLGASTILAIHGASIADLFGQEGRSLAWPFVALWSFLGTSFPPIVGAWIAQSTKISWRWTDWIAVMMSATTFVLTIFCLPETFAPILLKWKASKIRKTTGNKRYIAPIESQSSFSKRLITNLNRALIMSTREYIVILLGIWLVVVYIVVFGFLSGMDVLFGKTYAFSRGIIGTSFSAIAVGVILNTMFSYYIAYQHRIRTERWRIENPRDSRLPPEYRLLSAFPVAFTFPISLFWLGWTNYNSVSPWSGLGAVALFGFSWAGIYVSVYHYIFDTYSIYAGSALASITCGRYLFGGGIQIISEDMWGTLGVQWTCTLLGCLATILVPVPFVLYVMGERIRKISKFASQRLPTTKSDDSSNEKQVA</sequence>
<name>A0A420HR64_9PEZI</name>
<dbReference type="AlphaFoldDB" id="A0A420HR64"/>
<dbReference type="Proteomes" id="UP000286134">
    <property type="component" value="Unassembled WGS sequence"/>
</dbReference>
<dbReference type="PROSITE" id="PS50850">
    <property type="entry name" value="MFS"/>
    <property type="match status" value="1"/>
</dbReference>